<dbReference type="RefSeq" id="WP_123641224.1">
    <property type="nucleotide sequence ID" value="NZ_ML119082.1"/>
</dbReference>
<feature type="domain" description="HTH lacI-type" evidence="4">
    <location>
        <begin position="4"/>
        <end position="58"/>
    </location>
</feature>
<dbReference type="PANTHER" id="PTHR30146">
    <property type="entry name" value="LACI-RELATED TRANSCRIPTIONAL REPRESSOR"/>
    <property type="match status" value="1"/>
</dbReference>
<dbReference type="PANTHER" id="PTHR30146:SF152">
    <property type="entry name" value="TRANSCRIPTIONAL REGULATORY PROTEIN"/>
    <property type="match status" value="1"/>
</dbReference>
<evidence type="ECO:0000259" key="4">
    <source>
        <dbReference type="PROSITE" id="PS50932"/>
    </source>
</evidence>
<comment type="caution">
    <text evidence="5">The sequence shown here is derived from an EMBL/GenBank/DDBJ whole genome shotgun (WGS) entry which is preliminary data.</text>
</comment>
<evidence type="ECO:0000313" key="6">
    <source>
        <dbReference type="Proteomes" id="UP000268016"/>
    </source>
</evidence>
<proteinExistence type="predicted"/>
<dbReference type="InterPro" id="IPR000843">
    <property type="entry name" value="HTH_LacI"/>
</dbReference>
<gene>
    <name evidence="5" type="ORF">EAT49_05175</name>
</gene>
<evidence type="ECO:0000256" key="2">
    <source>
        <dbReference type="ARBA" id="ARBA00023125"/>
    </source>
</evidence>
<protein>
    <submittedName>
        <fullName evidence="5">LacI family DNA-binding transcriptional regulator</fullName>
    </submittedName>
</protein>
<dbReference type="Gene3D" id="1.10.260.40">
    <property type="entry name" value="lambda repressor-like DNA-binding domains"/>
    <property type="match status" value="1"/>
</dbReference>
<reference evidence="5 6" key="1">
    <citation type="submission" date="2018-10" db="EMBL/GenBank/DDBJ databases">
        <title>Histidinibacterium lentulum gen. nov., sp. nov., a marine bacterium from the culture broth of Picochlorum sp. 122.</title>
        <authorList>
            <person name="Wang G."/>
        </authorList>
    </citation>
    <scope>NUCLEOTIDE SEQUENCE [LARGE SCALE GENOMIC DNA]</scope>
    <source>
        <strain evidence="5 6">B17</strain>
    </source>
</reference>
<name>A0A3N2R889_9RHOB</name>
<dbReference type="PROSITE" id="PS50932">
    <property type="entry name" value="HTH_LACI_2"/>
    <property type="match status" value="1"/>
</dbReference>
<dbReference type="InterPro" id="IPR010982">
    <property type="entry name" value="Lambda_DNA-bd_dom_sf"/>
</dbReference>
<dbReference type="AlphaFoldDB" id="A0A3N2R889"/>
<dbReference type="SUPFAM" id="SSF47413">
    <property type="entry name" value="lambda repressor-like DNA-binding domains"/>
    <property type="match status" value="1"/>
</dbReference>
<dbReference type="CDD" id="cd01392">
    <property type="entry name" value="HTH_LacI"/>
    <property type="match status" value="1"/>
</dbReference>
<organism evidence="5 6">
    <name type="scientific">Histidinibacterium lentulum</name>
    <dbReference type="NCBI Taxonomy" id="2480588"/>
    <lineage>
        <taxon>Bacteria</taxon>
        <taxon>Pseudomonadati</taxon>
        <taxon>Pseudomonadota</taxon>
        <taxon>Alphaproteobacteria</taxon>
        <taxon>Rhodobacterales</taxon>
        <taxon>Paracoccaceae</taxon>
        <taxon>Histidinibacterium</taxon>
    </lineage>
</organism>
<dbReference type="Proteomes" id="UP000268016">
    <property type="component" value="Unassembled WGS sequence"/>
</dbReference>
<keyword evidence="2 5" id="KW-0238">DNA-binding</keyword>
<dbReference type="InterPro" id="IPR028082">
    <property type="entry name" value="Peripla_BP_I"/>
</dbReference>
<dbReference type="GO" id="GO:0003700">
    <property type="term" value="F:DNA-binding transcription factor activity"/>
    <property type="evidence" value="ECO:0007669"/>
    <property type="project" value="TreeGrafter"/>
</dbReference>
<dbReference type="OrthoDB" id="9805774at2"/>
<dbReference type="SUPFAM" id="SSF53822">
    <property type="entry name" value="Periplasmic binding protein-like I"/>
    <property type="match status" value="1"/>
</dbReference>
<dbReference type="EMBL" id="RDRB01000002">
    <property type="protein sequence ID" value="ROU03690.1"/>
    <property type="molecule type" value="Genomic_DNA"/>
</dbReference>
<dbReference type="Pfam" id="PF00356">
    <property type="entry name" value="LacI"/>
    <property type="match status" value="1"/>
</dbReference>
<evidence type="ECO:0000313" key="5">
    <source>
        <dbReference type="EMBL" id="ROU03690.1"/>
    </source>
</evidence>
<keyword evidence="1" id="KW-0805">Transcription regulation</keyword>
<keyword evidence="6" id="KW-1185">Reference proteome</keyword>
<evidence type="ECO:0000256" key="1">
    <source>
        <dbReference type="ARBA" id="ARBA00023015"/>
    </source>
</evidence>
<dbReference type="GO" id="GO:0000976">
    <property type="term" value="F:transcription cis-regulatory region binding"/>
    <property type="evidence" value="ECO:0007669"/>
    <property type="project" value="TreeGrafter"/>
</dbReference>
<keyword evidence="3" id="KW-0804">Transcription</keyword>
<accession>A0A3N2R889</accession>
<sequence>MDKATIPDIARRAGLSTATVDRALNGRKGVSAANRHRVLKAAEELGYLPSDGMIMLPARPAHLVFLIPFGQNAFMRDLARSITSFASGLPLVASCNIVTMNGLGPDALERALDAISPQANGVGVVTTDRPRTRAAIARLCDSGIRVVTIASDVPDTPRSSYVGVDNRTAGRTAGQLMGMLARGREGQVAMMLGSRSFHGHHEREGGFRDLLRDRLPKLRVHSATETGEDNRRSNTATLELLRRVPDLLGIYCIGAGRAGIIEALETHPGPRPAVIVHDLTDSSRDWLRRELIDVVIDQNPRLVGEQAVTHLLGSIAASTPLLSLKPIEPRIILRENLPHRTP</sequence>
<dbReference type="Pfam" id="PF13407">
    <property type="entry name" value="Peripla_BP_4"/>
    <property type="match status" value="1"/>
</dbReference>
<dbReference type="CDD" id="cd06307">
    <property type="entry name" value="PBP1_sugar_binding"/>
    <property type="match status" value="1"/>
</dbReference>
<dbReference type="SMART" id="SM00354">
    <property type="entry name" value="HTH_LACI"/>
    <property type="match status" value="1"/>
</dbReference>
<dbReference type="InterPro" id="IPR025997">
    <property type="entry name" value="SBP_2_dom"/>
</dbReference>
<evidence type="ECO:0000256" key="3">
    <source>
        <dbReference type="ARBA" id="ARBA00023163"/>
    </source>
</evidence>
<dbReference type="Gene3D" id="3.40.50.2300">
    <property type="match status" value="2"/>
</dbReference>